<protein>
    <submittedName>
        <fullName evidence="2">LAFE_0A03334g1_1</fullName>
    </submittedName>
</protein>
<proteinExistence type="predicted"/>
<reference evidence="2 3" key="1">
    <citation type="submission" date="2016-03" db="EMBL/GenBank/DDBJ databases">
        <authorList>
            <person name="Devillers H."/>
        </authorList>
    </citation>
    <scope>NUCLEOTIDE SEQUENCE [LARGE SCALE GENOMIC DNA]</scope>
    <source>
        <strain evidence="2">CBS 6772</strain>
    </source>
</reference>
<evidence type="ECO:0000313" key="3">
    <source>
        <dbReference type="Proteomes" id="UP000190831"/>
    </source>
</evidence>
<dbReference type="Proteomes" id="UP000190831">
    <property type="component" value="Chromosome A"/>
</dbReference>
<evidence type="ECO:0000313" key="2">
    <source>
        <dbReference type="EMBL" id="SCV99445.1"/>
    </source>
</evidence>
<keyword evidence="3" id="KW-1185">Reference proteome</keyword>
<feature type="region of interest" description="Disordered" evidence="1">
    <location>
        <begin position="1"/>
        <end position="32"/>
    </location>
</feature>
<sequence>MLLGSIPRVSHGRERRPQSRPAHGRGCTDVTRDGPEIRGVWAHCLPAREAALGASPPRGRLPSGCPSSGALLRCLAPRNPGAAQNFLGSPSWCVCLTPKNSRPPPVASTASPHPVSAAACSTKTSKKPAYSPATLGPYRGTEKNAVLKF</sequence>
<dbReference type="AlphaFoldDB" id="A0A1G4M6R8"/>
<dbReference type="EMBL" id="LT598487">
    <property type="protein sequence ID" value="SCV99445.1"/>
    <property type="molecule type" value="Genomic_DNA"/>
</dbReference>
<organism evidence="2 3">
    <name type="scientific">Lachancea fermentati</name>
    <name type="common">Zygosaccharomyces fermentati</name>
    <dbReference type="NCBI Taxonomy" id="4955"/>
    <lineage>
        <taxon>Eukaryota</taxon>
        <taxon>Fungi</taxon>
        <taxon>Dikarya</taxon>
        <taxon>Ascomycota</taxon>
        <taxon>Saccharomycotina</taxon>
        <taxon>Saccharomycetes</taxon>
        <taxon>Saccharomycetales</taxon>
        <taxon>Saccharomycetaceae</taxon>
        <taxon>Lachancea</taxon>
    </lineage>
</organism>
<gene>
    <name evidence="2" type="ORF">LAFE_0A03334G</name>
</gene>
<evidence type="ECO:0000256" key="1">
    <source>
        <dbReference type="SAM" id="MobiDB-lite"/>
    </source>
</evidence>
<accession>A0A1G4M6R8</accession>
<feature type="region of interest" description="Disordered" evidence="1">
    <location>
        <begin position="103"/>
        <end position="137"/>
    </location>
</feature>
<name>A0A1G4M6R8_LACFM</name>